<dbReference type="RefSeq" id="WP_180153893.1">
    <property type="nucleotide sequence ID" value="NZ_JACCEM010000002.1"/>
</dbReference>
<feature type="region of interest" description="Disordered" evidence="1">
    <location>
        <begin position="136"/>
        <end position="155"/>
    </location>
</feature>
<gene>
    <name evidence="3" type="ORF">H0A72_04725</name>
</gene>
<protein>
    <submittedName>
        <fullName evidence="3">Acyl--CoA ligase</fullName>
    </submittedName>
</protein>
<accession>A0A853FV18</accession>
<dbReference type="Gene3D" id="3.40.50.12780">
    <property type="entry name" value="N-terminal domain of ligase-like"/>
    <property type="match status" value="1"/>
</dbReference>
<dbReference type="InterPro" id="IPR050237">
    <property type="entry name" value="ATP-dep_AMP-bd_enzyme"/>
</dbReference>
<evidence type="ECO:0000259" key="2">
    <source>
        <dbReference type="Pfam" id="PF00501"/>
    </source>
</evidence>
<sequence length="155" mass="16428">MLTLDFLKNLAERHGNEIALEDDDVQVSYAELATAVNALAVALQMKDPALGSRVALCAANSLEYLVGVLAVQAAGKVPLPLSHRGDADALHALLLDAQPTALIVDDAGAALIQCDEDLKIHISQFAGLVHTYRDHTPDREGNYPAPVIQPEQSAG</sequence>
<keyword evidence="3" id="KW-0436">Ligase</keyword>
<evidence type="ECO:0000313" key="4">
    <source>
        <dbReference type="Proteomes" id="UP000559809"/>
    </source>
</evidence>
<dbReference type="PANTHER" id="PTHR43767">
    <property type="entry name" value="LONG-CHAIN-FATTY-ACID--COA LIGASE"/>
    <property type="match status" value="1"/>
</dbReference>
<dbReference type="AlphaFoldDB" id="A0A853FV18"/>
<keyword evidence="4" id="KW-1185">Reference proteome</keyword>
<proteinExistence type="predicted"/>
<evidence type="ECO:0000313" key="3">
    <source>
        <dbReference type="EMBL" id="NYT48608.1"/>
    </source>
</evidence>
<feature type="domain" description="AMP-dependent synthetase/ligase" evidence="2">
    <location>
        <begin position="10"/>
        <end position="118"/>
    </location>
</feature>
<dbReference type="InterPro" id="IPR000873">
    <property type="entry name" value="AMP-dep_synth/lig_dom"/>
</dbReference>
<dbReference type="EMBL" id="JACCEM010000002">
    <property type="protein sequence ID" value="NYT48608.1"/>
    <property type="molecule type" value="Genomic_DNA"/>
</dbReference>
<organism evidence="3 4">
    <name type="scientific">Parapusillimonas granuli</name>
    <dbReference type="NCBI Taxonomy" id="380911"/>
    <lineage>
        <taxon>Bacteria</taxon>
        <taxon>Pseudomonadati</taxon>
        <taxon>Pseudomonadota</taxon>
        <taxon>Betaproteobacteria</taxon>
        <taxon>Burkholderiales</taxon>
        <taxon>Alcaligenaceae</taxon>
        <taxon>Parapusillimonas</taxon>
    </lineage>
</organism>
<dbReference type="PANTHER" id="PTHR43767:SF1">
    <property type="entry name" value="NONRIBOSOMAL PEPTIDE SYNTHASE PES1 (EUROFUNG)-RELATED"/>
    <property type="match status" value="1"/>
</dbReference>
<dbReference type="Pfam" id="PF00501">
    <property type="entry name" value="AMP-binding"/>
    <property type="match status" value="1"/>
</dbReference>
<comment type="caution">
    <text evidence="3">The sequence shown here is derived from an EMBL/GenBank/DDBJ whole genome shotgun (WGS) entry which is preliminary data.</text>
</comment>
<dbReference type="GO" id="GO:0016874">
    <property type="term" value="F:ligase activity"/>
    <property type="evidence" value="ECO:0007669"/>
    <property type="project" value="UniProtKB-KW"/>
</dbReference>
<dbReference type="InterPro" id="IPR042099">
    <property type="entry name" value="ANL_N_sf"/>
</dbReference>
<reference evidence="3 4" key="1">
    <citation type="submission" date="2020-07" db="EMBL/GenBank/DDBJ databases">
        <title>Taxonomic revisions and descriptions of new bacterial species based on genomic comparisons in the high-G+C-content subgroup of the family Alcaligenaceae.</title>
        <authorList>
            <person name="Szabo A."/>
            <person name="Felfoldi T."/>
        </authorList>
    </citation>
    <scope>NUCLEOTIDE SEQUENCE [LARGE SCALE GENOMIC DNA]</scope>
    <source>
        <strain evidence="3 4">LMG 24012</strain>
    </source>
</reference>
<dbReference type="SUPFAM" id="SSF56801">
    <property type="entry name" value="Acetyl-CoA synthetase-like"/>
    <property type="match status" value="1"/>
</dbReference>
<dbReference type="Proteomes" id="UP000559809">
    <property type="component" value="Unassembled WGS sequence"/>
</dbReference>
<name>A0A853FV18_9BURK</name>
<evidence type="ECO:0000256" key="1">
    <source>
        <dbReference type="SAM" id="MobiDB-lite"/>
    </source>
</evidence>